<reference evidence="1 2" key="1">
    <citation type="submission" date="2024-05" db="EMBL/GenBank/DDBJ databases">
        <title>Culex pipiens pipiens assembly and annotation.</title>
        <authorList>
            <person name="Alout H."/>
            <person name="Durand T."/>
        </authorList>
    </citation>
    <scope>NUCLEOTIDE SEQUENCE [LARGE SCALE GENOMIC DNA]</scope>
    <source>
        <strain evidence="1">HA-2024</strain>
        <tissue evidence="1">Whole body</tissue>
    </source>
</reference>
<keyword evidence="2" id="KW-1185">Reference proteome</keyword>
<organism evidence="1 2">
    <name type="scientific">Culex pipiens pipiens</name>
    <name type="common">Northern house mosquito</name>
    <dbReference type="NCBI Taxonomy" id="38569"/>
    <lineage>
        <taxon>Eukaryota</taxon>
        <taxon>Metazoa</taxon>
        <taxon>Ecdysozoa</taxon>
        <taxon>Arthropoda</taxon>
        <taxon>Hexapoda</taxon>
        <taxon>Insecta</taxon>
        <taxon>Pterygota</taxon>
        <taxon>Neoptera</taxon>
        <taxon>Endopterygota</taxon>
        <taxon>Diptera</taxon>
        <taxon>Nematocera</taxon>
        <taxon>Culicoidea</taxon>
        <taxon>Culicidae</taxon>
        <taxon>Culicinae</taxon>
        <taxon>Culicini</taxon>
        <taxon>Culex</taxon>
        <taxon>Culex</taxon>
    </lineage>
</organism>
<dbReference type="Proteomes" id="UP001562425">
    <property type="component" value="Unassembled WGS sequence"/>
</dbReference>
<proteinExistence type="predicted"/>
<name>A0ABD1CSH2_CULPP</name>
<gene>
    <name evidence="1" type="ORF">pipiens_014955</name>
</gene>
<sequence length="88" mass="10560">MKDSLRIDPKVLGERAMDCRPYTKAPYYKEKEFHNIKEKDYTVVESALAMDEKFGIRQARFKNRELCLRHYDVQAERVHRDLQNCHVS</sequence>
<evidence type="ECO:0000313" key="2">
    <source>
        <dbReference type="Proteomes" id="UP001562425"/>
    </source>
</evidence>
<comment type="caution">
    <text evidence="1">The sequence shown here is derived from an EMBL/GenBank/DDBJ whole genome shotgun (WGS) entry which is preliminary data.</text>
</comment>
<dbReference type="EMBL" id="JBEHCU010009725">
    <property type="protein sequence ID" value="KAL1379353.1"/>
    <property type="molecule type" value="Genomic_DNA"/>
</dbReference>
<accession>A0ABD1CSH2</accession>
<dbReference type="AlphaFoldDB" id="A0ABD1CSH2"/>
<evidence type="ECO:0000313" key="1">
    <source>
        <dbReference type="EMBL" id="KAL1379353.1"/>
    </source>
</evidence>
<protein>
    <submittedName>
        <fullName evidence="1">Uncharacterized protein</fullName>
    </submittedName>
</protein>